<protein>
    <recommendedName>
        <fullName evidence="3">Lysine-specific metallo-endopeptidase domain-containing protein</fullName>
    </recommendedName>
</protein>
<evidence type="ECO:0008006" key="3">
    <source>
        <dbReference type="Google" id="ProtNLM"/>
    </source>
</evidence>
<keyword evidence="2" id="KW-1185">Reference proteome</keyword>
<dbReference type="AlphaFoldDB" id="A0A975DI83"/>
<evidence type="ECO:0000313" key="1">
    <source>
        <dbReference type="EMBL" id="QTH72104.1"/>
    </source>
</evidence>
<dbReference type="Proteomes" id="UP000664904">
    <property type="component" value="Chromosome"/>
</dbReference>
<accession>A0A975DI83</accession>
<reference evidence="1" key="1">
    <citation type="submission" date="2021-03" db="EMBL/GenBank/DDBJ databases">
        <title>Complete Genome of Pseudoalteromonas xiamenensis STKMTI.2, a new potential marine bacterium producing anti-Vibrio compounds.</title>
        <authorList>
            <person name="Handayani D.P."/>
            <person name="Isnansetyo A."/>
            <person name="Istiqomah I."/>
            <person name="Jumina J."/>
        </authorList>
    </citation>
    <scope>NUCLEOTIDE SEQUENCE</scope>
    <source>
        <strain evidence="1">STKMTI.2</strain>
    </source>
</reference>
<dbReference type="EMBL" id="CP072133">
    <property type="protein sequence ID" value="QTH72104.1"/>
    <property type="molecule type" value="Genomic_DNA"/>
</dbReference>
<name>A0A975DI83_9GAMM</name>
<organism evidence="1 2">
    <name type="scientific">Pseudoalteromonas xiamenensis</name>
    <dbReference type="NCBI Taxonomy" id="882626"/>
    <lineage>
        <taxon>Bacteria</taxon>
        <taxon>Pseudomonadati</taxon>
        <taxon>Pseudomonadota</taxon>
        <taxon>Gammaproteobacteria</taxon>
        <taxon>Alteromonadales</taxon>
        <taxon>Pseudoalteromonadaceae</taxon>
        <taxon>Pseudoalteromonas</taxon>
    </lineage>
</organism>
<proteinExistence type="predicted"/>
<evidence type="ECO:0000313" key="2">
    <source>
        <dbReference type="Proteomes" id="UP000664904"/>
    </source>
</evidence>
<sequence>MISQLSELNVSHLQVEKIRRLLYANRIDDFLLFAESVMGEWSLEQKSVVCDWLLAKQQVDLLAGLSELVELPKEIEQIIRIYHGQAVDEIPAWLASRLTLGTPTFPSTQCVKTIEVIVDSLDGLNAIEKAVDQYSLRPEPFKGAFCFSKPRYSNGHLQCNIDKQGYAKCHVTDDIVPRNTDHRLYVTQQGLANVRGHVMTLNHKSGYAVLVHELMHFSGFEDEYVFSASKTKLKCAQKGRHAPNLYVGEHGDEPAGWSESPSCQFGKYRSFRPVERWSNLQYQSMPLPDLYRQLWTTILDGERVSQSL</sequence>
<dbReference type="RefSeq" id="WP_208843726.1">
    <property type="nucleotide sequence ID" value="NZ_CP072133.1"/>
</dbReference>
<dbReference type="KEGG" id="pxi:J5O05_04220"/>
<gene>
    <name evidence="1" type="ORF">J5O05_04220</name>
</gene>